<dbReference type="EMBL" id="PIDS01000016">
    <property type="protein sequence ID" value="PLL44269.1"/>
    <property type="molecule type" value="Genomic_DNA"/>
</dbReference>
<feature type="chain" id="PRO_5042696209" description="Fimbrial protein" evidence="1">
    <location>
        <begin position="20"/>
        <end position="176"/>
    </location>
</feature>
<dbReference type="AlphaFoldDB" id="A0A2J4RLV7"/>
<protein>
    <recommendedName>
        <fullName evidence="6">Fimbrial protein</fullName>
    </recommendedName>
</protein>
<reference evidence="3 5" key="3">
    <citation type="submission" date="2018-01" db="EMBL/GenBank/DDBJ databases">
        <title>Genomic study of Klebsiella pneumoniae.</title>
        <authorList>
            <person name="Yang Y."/>
            <person name="Bicalho R."/>
        </authorList>
    </citation>
    <scope>NUCLEOTIDE SEQUENCE [LARGE SCALE GENOMIC DNA]</scope>
    <source>
        <strain evidence="3 5">A11</strain>
    </source>
</reference>
<dbReference type="Proteomes" id="UP000020202">
    <property type="component" value="Unassembled WGS sequence"/>
</dbReference>
<evidence type="ECO:0000313" key="3">
    <source>
        <dbReference type="EMBL" id="PLL44269.1"/>
    </source>
</evidence>
<dbReference type="RefSeq" id="WP_004854610.1">
    <property type="nucleotide sequence ID" value="NZ_CABEJE010000023.1"/>
</dbReference>
<evidence type="ECO:0008006" key="6">
    <source>
        <dbReference type="Google" id="ProtNLM"/>
    </source>
</evidence>
<dbReference type="Proteomes" id="UP000234505">
    <property type="component" value="Unassembled WGS sequence"/>
</dbReference>
<evidence type="ECO:0000313" key="5">
    <source>
        <dbReference type="Proteomes" id="UP000234505"/>
    </source>
</evidence>
<gene>
    <name evidence="3" type="ORF">CWN50_01315</name>
    <name evidence="2" type="ORF">L373_00995</name>
</gene>
<name>A0A2J4RLV7_9ENTR</name>
<comment type="caution">
    <text evidence="3">The sequence shown here is derived from an EMBL/GenBank/DDBJ whole genome shotgun (WGS) entry which is preliminary data.</text>
</comment>
<accession>A0A2J4RLV7</accession>
<dbReference type="EMBL" id="JCNZ01000006">
    <property type="protein sequence ID" value="EWF91741.1"/>
    <property type="molecule type" value="Genomic_DNA"/>
</dbReference>
<feature type="signal peptide" evidence="1">
    <location>
        <begin position="1"/>
        <end position="19"/>
    </location>
</feature>
<evidence type="ECO:0000256" key="1">
    <source>
        <dbReference type="SAM" id="SignalP"/>
    </source>
</evidence>
<evidence type="ECO:0000313" key="2">
    <source>
        <dbReference type="EMBL" id="EWF91741.1"/>
    </source>
</evidence>
<keyword evidence="1" id="KW-0732">Signal</keyword>
<reference evidence="2 4" key="1">
    <citation type="submission" date="2014-01" db="EMBL/GenBank/DDBJ databases">
        <title>The Genome Sequence of Klebsiella oxytoca MGH 27.</title>
        <authorList>
            <consortium name="The Broad Institute Genomics Platform"/>
            <consortium name="The Broad Institute Genome Sequencing Center for Infectious Disease"/>
            <person name="Murphy C."/>
            <person name="Cosimi L."/>
            <person name="Cerqueira G."/>
            <person name="Feldgarden M."/>
            <person name="Earl A."/>
            <person name="Hung D."/>
            <person name="Onderdonk A.B."/>
            <person name="Ferraro M.J."/>
            <person name="Hooper D."/>
            <person name="Dekker J."/>
            <person name="O'Brien T."/>
            <person name="Huang S."/>
            <person name="Quan V."/>
            <person name="Ernst C."/>
            <person name="Delaney M."/>
            <person name="DuBois A."/>
            <person name="Kim D.S."/>
            <person name="Young S.K."/>
            <person name="Zeng Q."/>
            <person name="Gargeya S."/>
            <person name="Fitzgerald M."/>
            <person name="Abouelleil A."/>
            <person name="Alvarado L."/>
            <person name="Berlin A.M."/>
            <person name="Chapman S.B."/>
            <person name="Gainer-Dewar J."/>
            <person name="Goldberg J."/>
            <person name="Gnerre S."/>
            <person name="Griggs A."/>
            <person name="Gujja S."/>
            <person name="Hansen M."/>
            <person name="Howarth C."/>
            <person name="Imamovic A."/>
            <person name="Ireland A."/>
            <person name="Larimer J."/>
            <person name="McCowan C."/>
            <person name="Murphy C."/>
            <person name="Pearson M."/>
            <person name="Poon T.W."/>
            <person name="Priest M."/>
            <person name="Roberts A."/>
            <person name="Saif S."/>
            <person name="Shea T."/>
            <person name="Sykes S."/>
            <person name="Wortman J."/>
            <person name="Nusbaum C."/>
            <person name="Birren B."/>
        </authorList>
    </citation>
    <scope>NUCLEOTIDE SEQUENCE [LARGE SCALE GENOMIC DNA]</scope>
    <source>
        <strain evidence="2 4">MGH 27</strain>
    </source>
</reference>
<proteinExistence type="predicted"/>
<sequence length="176" mass="19312">MIRLWLGLSLLAFSGALLAECELNSTQRSVDYLPVRPAERQQAGDKPVALPDKQFVLYVHCDKPQRIRLFFDSAYAQNGRFALGNHGEMNITAGQAVADDRDVMLVPVRSAGAPITAEAAKRSRIVLNQGIAFVQGEEIEASQLSVVLNVASMMESQAITDRVTYRGNLQIRVVTP</sequence>
<reference evidence="3 5" key="2">
    <citation type="submission" date="2017-11" db="EMBL/GenBank/DDBJ databases">
        <authorList>
            <person name="Han C.G."/>
        </authorList>
    </citation>
    <scope>NUCLEOTIDE SEQUENCE [LARGE SCALE GENOMIC DNA]</scope>
    <source>
        <strain evidence="3 5">A11</strain>
    </source>
</reference>
<evidence type="ECO:0000313" key="4">
    <source>
        <dbReference type="Proteomes" id="UP000020202"/>
    </source>
</evidence>
<organism evidence="3 5">
    <name type="scientific">Klebsiella michiganensis</name>
    <dbReference type="NCBI Taxonomy" id="1134687"/>
    <lineage>
        <taxon>Bacteria</taxon>
        <taxon>Pseudomonadati</taxon>
        <taxon>Pseudomonadota</taxon>
        <taxon>Gammaproteobacteria</taxon>
        <taxon>Enterobacterales</taxon>
        <taxon>Enterobacteriaceae</taxon>
        <taxon>Klebsiella/Raoultella group</taxon>
        <taxon>Klebsiella</taxon>
    </lineage>
</organism>